<organism evidence="5 6">
    <name type="scientific">Biomaibacter acetigenes</name>
    <dbReference type="NCBI Taxonomy" id="2316383"/>
    <lineage>
        <taxon>Bacteria</taxon>
        <taxon>Bacillati</taxon>
        <taxon>Bacillota</taxon>
        <taxon>Clostridia</taxon>
        <taxon>Thermosediminibacterales</taxon>
        <taxon>Tepidanaerobacteraceae</taxon>
        <taxon>Biomaibacter</taxon>
    </lineage>
</organism>
<evidence type="ECO:0000313" key="6">
    <source>
        <dbReference type="Proteomes" id="UP000280960"/>
    </source>
</evidence>
<dbReference type="EMBL" id="CP033169">
    <property type="protein sequence ID" value="AYO31808.1"/>
    <property type="molecule type" value="Genomic_DNA"/>
</dbReference>
<dbReference type="InterPro" id="IPR012914">
    <property type="entry name" value="PucR_dom"/>
</dbReference>
<dbReference type="AlphaFoldDB" id="A0A3G2R9V6"/>
<dbReference type="PANTHER" id="PTHR33744:SF1">
    <property type="entry name" value="DNA-BINDING TRANSCRIPTIONAL ACTIVATOR ADER"/>
    <property type="match status" value="1"/>
</dbReference>
<sequence>MNFLFRFQGGLCGMKREMGISVREAIENNLLGNVTVAAGEKGLDRIITRVNIMEVPDILNWVKEGELLLTTVYSIKDDLKAQERLIPELNRRNLAAIGIKPGRYIQDIPPVMLEAANKLDFPLLKLPYEMPFPDIMMPVLDEIFNRQSAFFQRMDDAHRHLMEAVLTGGDLKDIATVLSEIINNPVAIKDDVLGTMAKSTMFDDELFDDYLAFDPAREHPIKVVDRFEYYRCELKSNRISRIILPVIADGKTYGRIFAWEKNSALRGLDFSILERGATIAALYMLKERSILEVETRHKNEFVDDLLSRDSAQKQSAIERGAFFGYDPQKRYVIIAMEIKGLEKTLFAELDEIDKTRIKNRIIRIIDEITATNGKKTIVGVKSENMIILLPVEKDEPNLKQHICRMGQEIVNRITQEIKGISVMLGIGRFYMDPADLYKSYQDARRAIAIGPGITNRSVVHFDDLGVYRLLYQQADQEELLKFYREFIEPLEIYDIKHGTELIKTLEAYFECNGNLKKISQELYTHYNTVLYRIQRIQEIVGINLDDPRDRLNMEMALRVQKVIGR</sequence>
<feature type="domain" description="PucR C-terminal helix-turn-helix" evidence="3">
    <location>
        <begin position="501"/>
        <end position="559"/>
    </location>
</feature>
<dbReference type="KEGG" id="bacg:D2962_15435"/>
<keyword evidence="6" id="KW-1185">Reference proteome</keyword>
<feature type="domain" description="CdaR GGDEF-like" evidence="4">
    <location>
        <begin position="313"/>
        <end position="449"/>
    </location>
</feature>
<evidence type="ECO:0000259" key="2">
    <source>
        <dbReference type="Pfam" id="PF07905"/>
    </source>
</evidence>
<evidence type="ECO:0000256" key="1">
    <source>
        <dbReference type="ARBA" id="ARBA00006754"/>
    </source>
</evidence>
<evidence type="ECO:0000313" key="5">
    <source>
        <dbReference type="EMBL" id="AYO31808.1"/>
    </source>
</evidence>
<dbReference type="Pfam" id="PF07905">
    <property type="entry name" value="PucR"/>
    <property type="match status" value="1"/>
</dbReference>
<dbReference type="Pfam" id="PF13556">
    <property type="entry name" value="HTH_30"/>
    <property type="match status" value="1"/>
</dbReference>
<dbReference type="Pfam" id="PF17853">
    <property type="entry name" value="GGDEF_2"/>
    <property type="match status" value="1"/>
</dbReference>
<proteinExistence type="inferred from homology"/>
<dbReference type="InterPro" id="IPR051448">
    <property type="entry name" value="CdaR-like_regulators"/>
</dbReference>
<accession>A0A3G2R9V6</accession>
<dbReference type="Gene3D" id="1.10.10.2840">
    <property type="entry name" value="PucR C-terminal helix-turn-helix domain"/>
    <property type="match status" value="1"/>
</dbReference>
<evidence type="ECO:0000259" key="3">
    <source>
        <dbReference type="Pfam" id="PF13556"/>
    </source>
</evidence>
<protein>
    <submittedName>
        <fullName evidence="5">PucR family transcriptional regulator</fullName>
    </submittedName>
</protein>
<evidence type="ECO:0000259" key="4">
    <source>
        <dbReference type="Pfam" id="PF17853"/>
    </source>
</evidence>
<dbReference type="InterPro" id="IPR042070">
    <property type="entry name" value="PucR_C-HTH_sf"/>
</dbReference>
<comment type="similarity">
    <text evidence="1">Belongs to the CdaR family.</text>
</comment>
<dbReference type="Proteomes" id="UP000280960">
    <property type="component" value="Chromosome"/>
</dbReference>
<dbReference type="InterPro" id="IPR025736">
    <property type="entry name" value="PucR_C-HTH_dom"/>
</dbReference>
<feature type="domain" description="Purine catabolism PurC-like" evidence="2">
    <location>
        <begin position="27"/>
        <end position="143"/>
    </location>
</feature>
<name>A0A3G2R9V6_9FIRM</name>
<reference evidence="5 6" key="1">
    <citation type="submission" date="2018-10" db="EMBL/GenBank/DDBJ databases">
        <authorList>
            <person name="Zhang X."/>
        </authorList>
    </citation>
    <scope>NUCLEOTIDE SEQUENCE [LARGE SCALE GENOMIC DNA]</scope>
    <source>
        <strain evidence="5 6">SK-G1</strain>
    </source>
</reference>
<dbReference type="PANTHER" id="PTHR33744">
    <property type="entry name" value="CARBOHYDRATE DIACID REGULATOR"/>
    <property type="match status" value="1"/>
</dbReference>
<gene>
    <name evidence="5" type="ORF">D2962_15435</name>
</gene>
<dbReference type="InterPro" id="IPR041522">
    <property type="entry name" value="CdaR_GGDEF"/>
</dbReference>